<dbReference type="GO" id="GO:1990599">
    <property type="term" value="F:3' overhang single-stranded DNA endodeoxyribonuclease activity"/>
    <property type="evidence" value="ECO:0007669"/>
    <property type="project" value="UniProtKB-EC"/>
</dbReference>
<dbReference type="InterPro" id="IPR016071">
    <property type="entry name" value="Staphylococal_nuclease_OB-fold"/>
</dbReference>
<accession>A0A7U6JIR8</accession>
<keyword evidence="7" id="KW-1185">Reference proteome</keyword>
<name>A0A7U6JIR8_9GAMM</name>
<dbReference type="Pfam" id="PF00565">
    <property type="entry name" value="SNase"/>
    <property type="match status" value="1"/>
</dbReference>
<evidence type="ECO:0000256" key="1">
    <source>
        <dbReference type="ARBA" id="ARBA00022722"/>
    </source>
</evidence>
<organism evidence="6 7">
    <name type="scientific">Thiolapillus brandeum</name>
    <dbReference type="NCBI Taxonomy" id="1076588"/>
    <lineage>
        <taxon>Bacteria</taxon>
        <taxon>Pseudomonadati</taxon>
        <taxon>Pseudomonadota</taxon>
        <taxon>Gammaproteobacteria</taxon>
        <taxon>Chromatiales</taxon>
        <taxon>Sedimenticolaceae</taxon>
        <taxon>Thiolapillus</taxon>
    </lineage>
</organism>
<dbReference type="InterPro" id="IPR035437">
    <property type="entry name" value="SNase_OB-fold_sf"/>
</dbReference>
<dbReference type="SMART" id="SM00318">
    <property type="entry name" value="SNc"/>
    <property type="match status" value="1"/>
</dbReference>
<evidence type="ECO:0000256" key="3">
    <source>
        <dbReference type="ARBA" id="ARBA00022801"/>
    </source>
</evidence>
<evidence type="ECO:0000313" key="7">
    <source>
        <dbReference type="Proteomes" id="UP000031631"/>
    </source>
</evidence>
<dbReference type="SUPFAM" id="SSF50199">
    <property type="entry name" value="Staphylococcal nuclease"/>
    <property type="match status" value="1"/>
</dbReference>
<feature type="domain" description="TNase-like" evidence="5">
    <location>
        <begin position="18"/>
        <end position="165"/>
    </location>
</feature>
<keyword evidence="1" id="KW-0540">Nuclease</keyword>
<gene>
    <name evidence="6" type="ORF">TBH_C2685</name>
</gene>
<evidence type="ECO:0000259" key="5">
    <source>
        <dbReference type="PROSITE" id="PS50830"/>
    </source>
</evidence>
<evidence type="ECO:0000256" key="2">
    <source>
        <dbReference type="ARBA" id="ARBA00022759"/>
    </source>
</evidence>
<dbReference type="Proteomes" id="UP000031631">
    <property type="component" value="Chromosome"/>
</dbReference>
<dbReference type="KEGG" id="tbn:TBH_C2685"/>
<proteinExistence type="predicted"/>
<dbReference type="EC" id="3.1.31.1" evidence="6"/>
<evidence type="ECO:0000313" key="6">
    <source>
        <dbReference type="EMBL" id="BAO45591.1"/>
    </source>
</evidence>
<dbReference type="PANTHER" id="PTHR12302">
    <property type="entry name" value="EBNA2 BINDING PROTEIN P100"/>
    <property type="match status" value="1"/>
</dbReference>
<sequence>MKLTALLLFLFSAPSLYAQAYLDVIEIIDGDTLRVSVSGKPVQVQLKGIDAPEDTSNPKLEFDMERSGLDQASLLEMGQAATTHLKTLVKPGQQVSTPIDLEDRDRYGRFTAVVYAGSETSLNQAMVQDGYARPLKPQSMPKPLRQRLEAAWKAARDKQSGLFASHKQDFETWLKAQR</sequence>
<dbReference type="AlphaFoldDB" id="A0A7U6JIR8"/>
<protein>
    <submittedName>
        <fullName evidence="6">Micrococcal nuclease</fullName>
        <ecNumber evidence="6">3.1.31.1</ecNumber>
    </submittedName>
</protein>
<reference evidence="6 7" key="1">
    <citation type="journal article" date="2014" name="PLoS ONE">
        <title>Physiological and genomic features of a novel sulfur-oxidizing gammaproteobacterium belonging to a previously uncultivated symbiotic lineage isolated from a hydrothermal vent.</title>
        <authorList>
            <person name="Nunoura T."/>
            <person name="Takaki Y."/>
            <person name="Kazama H."/>
            <person name="Kakuta J."/>
            <person name="Shimamura S."/>
            <person name="Makita H."/>
            <person name="Hirai M."/>
            <person name="Miyazaki M."/>
            <person name="Takai K."/>
        </authorList>
    </citation>
    <scope>NUCLEOTIDE SEQUENCE [LARGE SCALE GENOMIC DNA]</scope>
    <source>
        <strain evidence="6 7">Hiromi1</strain>
    </source>
</reference>
<keyword evidence="3 6" id="KW-0378">Hydrolase</keyword>
<dbReference type="PROSITE" id="PS50830">
    <property type="entry name" value="TNASE_3"/>
    <property type="match status" value="1"/>
</dbReference>
<evidence type="ECO:0000256" key="4">
    <source>
        <dbReference type="SAM" id="SignalP"/>
    </source>
</evidence>
<dbReference type="EMBL" id="AP012273">
    <property type="protein sequence ID" value="BAO45591.1"/>
    <property type="molecule type" value="Genomic_DNA"/>
</dbReference>
<feature type="chain" id="PRO_5031460557" evidence="4">
    <location>
        <begin position="21"/>
        <end position="178"/>
    </location>
</feature>
<dbReference type="Gene3D" id="2.40.50.90">
    <property type="match status" value="1"/>
</dbReference>
<dbReference type="PANTHER" id="PTHR12302:SF3">
    <property type="entry name" value="SERINE_THREONINE-PROTEIN KINASE 31"/>
    <property type="match status" value="1"/>
</dbReference>
<feature type="signal peptide" evidence="4">
    <location>
        <begin position="1"/>
        <end position="20"/>
    </location>
</feature>
<keyword evidence="4" id="KW-0732">Signal</keyword>
<keyword evidence="2" id="KW-0255">Endonuclease</keyword>